<evidence type="ECO:0000313" key="6">
    <source>
        <dbReference type="Proteomes" id="UP000004947"/>
    </source>
</evidence>
<dbReference type="STRING" id="313628.LNTAR_13122"/>
<dbReference type="SUPFAM" id="SSF50104">
    <property type="entry name" value="Translation proteins SH3-like domain"/>
    <property type="match status" value="1"/>
</dbReference>
<dbReference type="InterPro" id="IPR043425">
    <property type="entry name" value="NusG-like"/>
</dbReference>
<keyword evidence="6" id="KW-1185">Reference proteome</keyword>
<dbReference type="Pfam" id="PF02357">
    <property type="entry name" value="NusG"/>
    <property type="match status" value="1"/>
</dbReference>
<dbReference type="OrthoDB" id="9790639at2"/>
<gene>
    <name evidence="5" type="ORF">LNTAR_13122</name>
</gene>
<dbReference type="AlphaFoldDB" id="A6DRM3"/>
<dbReference type="GO" id="GO:0005829">
    <property type="term" value="C:cytosol"/>
    <property type="evidence" value="ECO:0007669"/>
    <property type="project" value="TreeGrafter"/>
</dbReference>
<dbReference type="SUPFAM" id="SSF82679">
    <property type="entry name" value="N-utilization substance G protein NusG, N-terminal domain"/>
    <property type="match status" value="1"/>
</dbReference>
<keyword evidence="1" id="KW-0889">Transcription antitermination</keyword>
<dbReference type="GO" id="GO:0031564">
    <property type="term" value="P:transcription antitermination"/>
    <property type="evidence" value="ECO:0007669"/>
    <property type="project" value="UniProtKB-KW"/>
</dbReference>
<protein>
    <submittedName>
        <fullName evidence="5">Putative transcriptional activator</fullName>
    </submittedName>
</protein>
<dbReference type="eggNOG" id="COG0250">
    <property type="taxonomic scope" value="Bacteria"/>
</dbReference>
<keyword evidence="3" id="KW-0804">Transcription</keyword>
<dbReference type="EMBL" id="ABCK01000025">
    <property type="protein sequence ID" value="EDM25692.1"/>
    <property type="molecule type" value="Genomic_DNA"/>
</dbReference>
<dbReference type="Proteomes" id="UP000004947">
    <property type="component" value="Unassembled WGS sequence"/>
</dbReference>
<evidence type="ECO:0000259" key="4">
    <source>
        <dbReference type="Pfam" id="PF02357"/>
    </source>
</evidence>
<evidence type="ECO:0000313" key="5">
    <source>
        <dbReference type="EMBL" id="EDM25692.1"/>
    </source>
</evidence>
<dbReference type="InterPro" id="IPR006645">
    <property type="entry name" value="NGN-like_dom"/>
</dbReference>
<dbReference type="CDD" id="cd09892">
    <property type="entry name" value="NGN_SP_RfaH"/>
    <property type="match status" value="1"/>
</dbReference>
<evidence type="ECO:0000256" key="2">
    <source>
        <dbReference type="ARBA" id="ARBA00023015"/>
    </source>
</evidence>
<evidence type="ECO:0000256" key="1">
    <source>
        <dbReference type="ARBA" id="ARBA00022814"/>
    </source>
</evidence>
<dbReference type="InterPro" id="IPR008991">
    <property type="entry name" value="Translation_prot_SH3-like_sf"/>
</dbReference>
<comment type="caution">
    <text evidence="5">The sequence shown here is derived from an EMBL/GenBank/DDBJ whole genome shotgun (WGS) entry which is preliminary data.</text>
</comment>
<sequence length="169" mass="19189">MFEGDWYCLYTKPRQENLTAQSALDAGFPTFNPKIEVRKVRRGKATYVHAALFPSYVFIQANEGNLDKARYLRGVNRIIGFGRDGESLKIPAVILETLSTFLEDNVYKHDMHELKDGDKVQVLDGPLKGVEAIFKKGLKDGERAVVLFELFSNYQEAKVNIEDLIKSDD</sequence>
<dbReference type="GO" id="GO:0006354">
    <property type="term" value="P:DNA-templated transcription elongation"/>
    <property type="evidence" value="ECO:0007669"/>
    <property type="project" value="InterPro"/>
</dbReference>
<reference evidence="5 6" key="1">
    <citation type="journal article" date="2010" name="J. Bacteriol.">
        <title>Genome sequence of Lentisphaera araneosa HTCC2155T, the type species of the order Lentisphaerales in the phylum Lentisphaerae.</title>
        <authorList>
            <person name="Thrash J.C."/>
            <person name="Cho J.C."/>
            <person name="Vergin K.L."/>
            <person name="Morris R.M."/>
            <person name="Giovannoni S.J."/>
        </authorList>
    </citation>
    <scope>NUCLEOTIDE SEQUENCE [LARGE SCALE GENOMIC DNA]</scope>
    <source>
        <strain evidence="5 6">HTCC2155</strain>
    </source>
</reference>
<organism evidence="5 6">
    <name type="scientific">Lentisphaera araneosa HTCC2155</name>
    <dbReference type="NCBI Taxonomy" id="313628"/>
    <lineage>
        <taxon>Bacteria</taxon>
        <taxon>Pseudomonadati</taxon>
        <taxon>Lentisphaerota</taxon>
        <taxon>Lentisphaeria</taxon>
        <taxon>Lentisphaerales</taxon>
        <taxon>Lentisphaeraceae</taxon>
        <taxon>Lentisphaera</taxon>
    </lineage>
</organism>
<dbReference type="PANTHER" id="PTHR30265:SF7">
    <property type="entry name" value="TRANSCRIPTION ANTITERMINATION PROTEIN RFAH"/>
    <property type="match status" value="1"/>
</dbReference>
<accession>A6DRM3</accession>
<dbReference type="RefSeq" id="WP_007280494.1">
    <property type="nucleotide sequence ID" value="NZ_ABCK01000025.1"/>
</dbReference>
<dbReference type="Gene3D" id="3.30.70.940">
    <property type="entry name" value="NusG, N-terminal domain"/>
    <property type="match status" value="1"/>
</dbReference>
<dbReference type="PANTHER" id="PTHR30265">
    <property type="entry name" value="RHO-INTERACTING TRANSCRIPTION TERMINATION FACTOR NUSG"/>
    <property type="match status" value="1"/>
</dbReference>
<dbReference type="InterPro" id="IPR036735">
    <property type="entry name" value="NGN_dom_sf"/>
</dbReference>
<proteinExistence type="predicted"/>
<feature type="domain" description="NusG-like N-terminal" evidence="4">
    <location>
        <begin position="5"/>
        <end position="88"/>
    </location>
</feature>
<keyword evidence="2" id="KW-0805">Transcription regulation</keyword>
<name>A6DRM3_9BACT</name>
<evidence type="ECO:0000256" key="3">
    <source>
        <dbReference type="ARBA" id="ARBA00023163"/>
    </source>
</evidence>